<dbReference type="FunFam" id="1.10.510.10:FF:000082">
    <property type="entry name" value="Shaggy-related protein kinase kappa"/>
    <property type="match status" value="1"/>
</dbReference>
<evidence type="ECO:0000256" key="2">
    <source>
        <dbReference type="ARBA" id="ARBA00012513"/>
    </source>
</evidence>
<dbReference type="InterPro" id="IPR039192">
    <property type="entry name" value="STKc_GSK3"/>
</dbReference>
<keyword evidence="3 11" id="KW-0723">Serine/threonine-protein kinase</keyword>
<dbReference type="GO" id="GO:0005737">
    <property type="term" value="C:cytoplasm"/>
    <property type="evidence" value="ECO:0007669"/>
    <property type="project" value="TreeGrafter"/>
</dbReference>
<dbReference type="Proteomes" id="UP000594638">
    <property type="component" value="Unassembled WGS sequence"/>
</dbReference>
<dbReference type="OrthoDB" id="272141at2759"/>
<evidence type="ECO:0000256" key="1">
    <source>
        <dbReference type="ARBA" id="ARBA00005527"/>
    </source>
</evidence>
<evidence type="ECO:0000256" key="10">
    <source>
        <dbReference type="PROSITE-ProRule" id="PRU10141"/>
    </source>
</evidence>
<evidence type="ECO:0000313" key="14">
    <source>
        <dbReference type="Proteomes" id="UP000594638"/>
    </source>
</evidence>
<dbReference type="InterPro" id="IPR017441">
    <property type="entry name" value="Protein_kinase_ATP_BS"/>
</dbReference>
<dbReference type="InterPro" id="IPR000719">
    <property type="entry name" value="Prot_kinase_dom"/>
</dbReference>
<keyword evidence="4" id="KW-0808">Transferase</keyword>
<dbReference type="EC" id="2.7.11.1" evidence="2"/>
<dbReference type="InterPro" id="IPR050591">
    <property type="entry name" value="GSK-3"/>
</dbReference>
<evidence type="ECO:0000256" key="8">
    <source>
        <dbReference type="ARBA" id="ARBA00047899"/>
    </source>
</evidence>
<reference evidence="13 14" key="1">
    <citation type="submission" date="2019-12" db="EMBL/GenBank/DDBJ databases">
        <authorList>
            <person name="Alioto T."/>
            <person name="Alioto T."/>
            <person name="Gomez Garrido J."/>
        </authorList>
    </citation>
    <scope>NUCLEOTIDE SEQUENCE [LARGE SCALE GENOMIC DNA]</scope>
</reference>
<organism evidence="13 14">
    <name type="scientific">Olea europaea subsp. europaea</name>
    <dbReference type="NCBI Taxonomy" id="158383"/>
    <lineage>
        <taxon>Eukaryota</taxon>
        <taxon>Viridiplantae</taxon>
        <taxon>Streptophyta</taxon>
        <taxon>Embryophyta</taxon>
        <taxon>Tracheophyta</taxon>
        <taxon>Spermatophyta</taxon>
        <taxon>Magnoliopsida</taxon>
        <taxon>eudicotyledons</taxon>
        <taxon>Gunneridae</taxon>
        <taxon>Pentapetalae</taxon>
        <taxon>asterids</taxon>
        <taxon>lamiids</taxon>
        <taxon>Lamiales</taxon>
        <taxon>Oleaceae</taxon>
        <taxon>Oleeae</taxon>
        <taxon>Olea</taxon>
    </lineage>
</organism>
<dbReference type="PANTHER" id="PTHR24057">
    <property type="entry name" value="GLYCOGEN SYNTHASE KINASE-3 ALPHA"/>
    <property type="match status" value="1"/>
</dbReference>
<dbReference type="GO" id="GO:0030154">
    <property type="term" value="P:cell differentiation"/>
    <property type="evidence" value="ECO:0007669"/>
    <property type="project" value="TreeGrafter"/>
</dbReference>
<dbReference type="GO" id="GO:0004674">
    <property type="term" value="F:protein serine/threonine kinase activity"/>
    <property type="evidence" value="ECO:0007669"/>
    <property type="project" value="UniProtKB-KW"/>
</dbReference>
<dbReference type="SMART" id="SM00220">
    <property type="entry name" value="S_TKc"/>
    <property type="match status" value="1"/>
</dbReference>
<evidence type="ECO:0000256" key="3">
    <source>
        <dbReference type="ARBA" id="ARBA00022527"/>
    </source>
</evidence>
<dbReference type="Gene3D" id="1.10.510.10">
    <property type="entry name" value="Transferase(Phosphotransferase) domain 1"/>
    <property type="match status" value="1"/>
</dbReference>
<dbReference type="Gene3D" id="3.30.200.20">
    <property type="entry name" value="Phosphorylase Kinase, domain 1"/>
    <property type="match status" value="1"/>
</dbReference>
<dbReference type="GO" id="GO:0005524">
    <property type="term" value="F:ATP binding"/>
    <property type="evidence" value="ECO:0007669"/>
    <property type="project" value="UniProtKB-UniRule"/>
</dbReference>
<keyword evidence="7 10" id="KW-0067">ATP-binding</keyword>
<dbReference type="PROSITE" id="PS00108">
    <property type="entry name" value="PROTEIN_KINASE_ST"/>
    <property type="match status" value="1"/>
</dbReference>
<keyword evidence="6 13" id="KW-0418">Kinase</keyword>
<comment type="catalytic activity">
    <reaction evidence="8">
        <text>L-threonyl-[protein] + ATP = O-phospho-L-threonyl-[protein] + ADP + H(+)</text>
        <dbReference type="Rhea" id="RHEA:46608"/>
        <dbReference type="Rhea" id="RHEA-COMP:11060"/>
        <dbReference type="Rhea" id="RHEA-COMP:11605"/>
        <dbReference type="ChEBI" id="CHEBI:15378"/>
        <dbReference type="ChEBI" id="CHEBI:30013"/>
        <dbReference type="ChEBI" id="CHEBI:30616"/>
        <dbReference type="ChEBI" id="CHEBI:61977"/>
        <dbReference type="ChEBI" id="CHEBI:456216"/>
        <dbReference type="EC" id="2.7.11.1"/>
    </reaction>
</comment>
<dbReference type="CDD" id="cd14137">
    <property type="entry name" value="STKc_GSK3"/>
    <property type="match status" value="1"/>
</dbReference>
<dbReference type="Gramene" id="OE9A112510T2">
    <property type="protein sequence ID" value="OE9A112510C2"/>
    <property type="gene ID" value="OE9A112510"/>
</dbReference>
<evidence type="ECO:0000256" key="9">
    <source>
        <dbReference type="ARBA" id="ARBA00048679"/>
    </source>
</evidence>
<gene>
    <name evidence="13" type="ORF">OLEA9_A112510</name>
</gene>
<dbReference type="PROSITE" id="PS50011">
    <property type="entry name" value="PROTEIN_KINASE_DOM"/>
    <property type="match status" value="1"/>
</dbReference>
<dbReference type="InterPro" id="IPR011009">
    <property type="entry name" value="Kinase-like_dom_sf"/>
</dbReference>
<protein>
    <recommendedName>
        <fullName evidence="2">non-specific serine/threonine protein kinase</fullName>
        <ecNumber evidence="2">2.7.11.1</ecNumber>
    </recommendedName>
</protein>
<keyword evidence="14" id="KW-1185">Reference proteome</keyword>
<accession>A0A8S0PJR7</accession>
<comment type="caution">
    <text evidence="13">The sequence shown here is derived from an EMBL/GenBank/DDBJ whole genome shotgun (WGS) entry which is preliminary data.</text>
</comment>
<dbReference type="GO" id="GO:0009742">
    <property type="term" value="P:brassinosteroid mediated signaling pathway"/>
    <property type="evidence" value="ECO:0007669"/>
    <property type="project" value="TreeGrafter"/>
</dbReference>
<evidence type="ECO:0000256" key="7">
    <source>
        <dbReference type="ARBA" id="ARBA00022840"/>
    </source>
</evidence>
<feature type="binding site" evidence="10">
    <location>
        <position position="70"/>
    </location>
    <ligand>
        <name>ATP</name>
        <dbReference type="ChEBI" id="CHEBI:30616"/>
    </ligand>
</feature>
<dbReference type="PROSITE" id="PS00107">
    <property type="entry name" value="PROTEIN_KINASE_ATP"/>
    <property type="match status" value="1"/>
</dbReference>
<sequence>MADDKDMSDPVMDGNGAVTGHIISTTIGGKNGEPKQTVSYMAERVVGTGSFGIVFQAKCLETGENVAIKKVLQDRRYKNRELQLMRTMDHPNVVSLKHCFFSTTSKDELFLNLVMEYVPETMYRVVKHYSNTNQRMPLIYVKLYTYQIFRGLAYMHTVAGVCHRDLKPQNVLVNPLTHQVKICDFGSAKVLVKGEVNISYICSRFYRAPELIFGAAEYTTAIDMWSAGCVLAELLLGQPLFPGENAVGQLVEIIKVLGTPTREEIRCMNPNYTDFRFPQIKAHPWHKVFHKRMPPEAIDLASRLLQYSPSLRCTALEACAHPFFDELREPNARLPNGHPFPPIFNFKQEVFVWSVTGSDQQAYSRSREKTNGTTVFCIPRGHDVNWSIIEFCLLVVNTRWLNHLLSEVSPSSSISWATRISKLKGSYEATTNYFSIPSCFIFLLPFLCNNLISPSLSGTQEKGKIGLYMFGSN</sequence>
<comment type="similarity">
    <text evidence="1">Belongs to the protein kinase superfamily. CMGC Ser/Thr protein kinase family. GSK-3 subfamily.</text>
</comment>
<evidence type="ECO:0000256" key="4">
    <source>
        <dbReference type="ARBA" id="ARBA00022679"/>
    </source>
</evidence>
<evidence type="ECO:0000256" key="11">
    <source>
        <dbReference type="RuleBase" id="RU000304"/>
    </source>
</evidence>
<evidence type="ECO:0000259" key="12">
    <source>
        <dbReference type="PROSITE" id="PS50011"/>
    </source>
</evidence>
<evidence type="ECO:0000256" key="6">
    <source>
        <dbReference type="ARBA" id="ARBA00022777"/>
    </source>
</evidence>
<evidence type="ECO:0000256" key="5">
    <source>
        <dbReference type="ARBA" id="ARBA00022741"/>
    </source>
</evidence>
<proteinExistence type="inferred from homology"/>
<keyword evidence="5 10" id="KW-0547">Nucleotide-binding</keyword>
<dbReference type="SUPFAM" id="SSF56112">
    <property type="entry name" value="Protein kinase-like (PK-like)"/>
    <property type="match status" value="1"/>
</dbReference>
<dbReference type="PANTHER" id="PTHR24057:SF42">
    <property type="entry name" value="SHAGGY-RELATED PROTEIN KINASE ETA"/>
    <property type="match status" value="1"/>
</dbReference>
<dbReference type="FunFam" id="3.30.200.20:FF:000009">
    <property type="entry name" value="Glycogen synthase kinase-3 beta"/>
    <property type="match status" value="1"/>
</dbReference>
<name>A0A8S0PJR7_OLEEU</name>
<dbReference type="InterPro" id="IPR008271">
    <property type="entry name" value="Ser/Thr_kinase_AS"/>
</dbReference>
<dbReference type="EMBL" id="CACTIH010000067">
    <property type="protein sequence ID" value="CAA2947351.1"/>
    <property type="molecule type" value="Genomic_DNA"/>
</dbReference>
<dbReference type="Pfam" id="PF00069">
    <property type="entry name" value="Pkinase"/>
    <property type="match status" value="1"/>
</dbReference>
<feature type="domain" description="Protein kinase" evidence="12">
    <location>
        <begin position="40"/>
        <end position="324"/>
    </location>
</feature>
<dbReference type="AlphaFoldDB" id="A0A8S0PJR7"/>
<dbReference type="GO" id="GO:0005634">
    <property type="term" value="C:nucleus"/>
    <property type="evidence" value="ECO:0007669"/>
    <property type="project" value="TreeGrafter"/>
</dbReference>
<evidence type="ECO:0000313" key="13">
    <source>
        <dbReference type="EMBL" id="CAA2947351.1"/>
    </source>
</evidence>
<comment type="catalytic activity">
    <reaction evidence="9">
        <text>L-seryl-[protein] + ATP = O-phospho-L-seryl-[protein] + ADP + H(+)</text>
        <dbReference type="Rhea" id="RHEA:17989"/>
        <dbReference type="Rhea" id="RHEA-COMP:9863"/>
        <dbReference type="Rhea" id="RHEA-COMP:11604"/>
        <dbReference type="ChEBI" id="CHEBI:15378"/>
        <dbReference type="ChEBI" id="CHEBI:29999"/>
        <dbReference type="ChEBI" id="CHEBI:30616"/>
        <dbReference type="ChEBI" id="CHEBI:83421"/>
        <dbReference type="ChEBI" id="CHEBI:456216"/>
        <dbReference type="EC" id="2.7.11.1"/>
    </reaction>
</comment>